<reference evidence="2" key="1">
    <citation type="journal article" date="2017" name="Genome Biol.">
        <title>Comparative genomics reveals high biological diversity and specific adaptations in the industrially and medically important fungal genus Aspergillus.</title>
        <authorList>
            <person name="de Vries R.P."/>
            <person name="Riley R."/>
            <person name="Wiebenga A."/>
            <person name="Aguilar-Osorio G."/>
            <person name="Amillis S."/>
            <person name="Uchima C.A."/>
            <person name="Anderluh G."/>
            <person name="Asadollahi M."/>
            <person name="Askin M."/>
            <person name="Barry K."/>
            <person name="Battaglia E."/>
            <person name="Bayram O."/>
            <person name="Benocci T."/>
            <person name="Braus-Stromeyer S.A."/>
            <person name="Caldana C."/>
            <person name="Canovas D."/>
            <person name="Cerqueira G.C."/>
            <person name="Chen F."/>
            <person name="Chen W."/>
            <person name="Choi C."/>
            <person name="Clum A."/>
            <person name="Dos Santos R.A."/>
            <person name="Damasio A.R."/>
            <person name="Diallinas G."/>
            <person name="Emri T."/>
            <person name="Fekete E."/>
            <person name="Flipphi M."/>
            <person name="Freyberg S."/>
            <person name="Gallo A."/>
            <person name="Gournas C."/>
            <person name="Habgood R."/>
            <person name="Hainaut M."/>
            <person name="Harispe M.L."/>
            <person name="Henrissat B."/>
            <person name="Hilden K.S."/>
            <person name="Hope R."/>
            <person name="Hossain A."/>
            <person name="Karabika E."/>
            <person name="Karaffa L."/>
            <person name="Karanyi Z."/>
            <person name="Krasevec N."/>
            <person name="Kuo A."/>
            <person name="Kusch H."/>
            <person name="LaButti K."/>
            <person name="Lagendijk E.L."/>
            <person name="Lapidus A."/>
            <person name="Levasseur A."/>
            <person name="Lindquist E."/>
            <person name="Lipzen A."/>
            <person name="Logrieco A.F."/>
            <person name="MacCabe A."/>
            <person name="Maekelae M.R."/>
            <person name="Malavazi I."/>
            <person name="Melin P."/>
            <person name="Meyer V."/>
            <person name="Mielnichuk N."/>
            <person name="Miskei M."/>
            <person name="Molnar A.P."/>
            <person name="Mule G."/>
            <person name="Ngan C.Y."/>
            <person name="Orejas M."/>
            <person name="Orosz E."/>
            <person name="Ouedraogo J.P."/>
            <person name="Overkamp K.M."/>
            <person name="Park H.-S."/>
            <person name="Perrone G."/>
            <person name="Piumi F."/>
            <person name="Punt P.J."/>
            <person name="Ram A.F."/>
            <person name="Ramon A."/>
            <person name="Rauscher S."/>
            <person name="Record E."/>
            <person name="Riano-Pachon D.M."/>
            <person name="Robert V."/>
            <person name="Roehrig J."/>
            <person name="Ruller R."/>
            <person name="Salamov A."/>
            <person name="Salih N.S."/>
            <person name="Samson R.A."/>
            <person name="Sandor E."/>
            <person name="Sanguinetti M."/>
            <person name="Schuetze T."/>
            <person name="Sepcic K."/>
            <person name="Shelest E."/>
            <person name="Sherlock G."/>
            <person name="Sophianopoulou V."/>
            <person name="Squina F.M."/>
            <person name="Sun H."/>
            <person name="Susca A."/>
            <person name="Todd R.B."/>
            <person name="Tsang A."/>
            <person name="Unkles S.E."/>
            <person name="van de Wiele N."/>
            <person name="van Rossen-Uffink D."/>
            <person name="Oliveira J.V."/>
            <person name="Vesth T.C."/>
            <person name="Visser J."/>
            <person name="Yu J.-H."/>
            <person name="Zhou M."/>
            <person name="Andersen M.R."/>
            <person name="Archer D.B."/>
            <person name="Baker S.E."/>
            <person name="Benoit I."/>
            <person name="Brakhage A.A."/>
            <person name="Braus G.H."/>
            <person name="Fischer R."/>
            <person name="Frisvad J.C."/>
            <person name="Goldman G.H."/>
            <person name="Houbraken J."/>
            <person name="Oakley B."/>
            <person name="Pocsi I."/>
            <person name="Scazzocchio C."/>
            <person name="Seiboth B."/>
            <person name="vanKuyk P.A."/>
            <person name="Wortman J."/>
            <person name="Dyer P.S."/>
            <person name="Grigoriev I.V."/>
        </authorList>
    </citation>
    <scope>NUCLEOTIDE SEQUENCE [LARGE SCALE GENOMIC DNA]</scope>
    <source>
        <strain evidence="2">ITEM 5010</strain>
    </source>
</reference>
<name>A0A1R3S0I4_ASPC5</name>
<sequence length="132" mass="14892">MSYEVFTAEYIGQPNHVAIYIETQPSADEQTRNGLMYHVVGNILQGMAYQKRDTKDPLLSATYVAHTKKKIGTIMVENLTRFETECCNTVAPPGAQVTLGGKRKDPSKPLYRCNHWLDDVIQLAFQKGIFEP</sequence>
<dbReference type="EMBL" id="KV907493">
    <property type="protein sequence ID" value="OOG00276.1"/>
    <property type="molecule type" value="Genomic_DNA"/>
</dbReference>
<dbReference type="AlphaFoldDB" id="A0A1R3S0I4"/>
<dbReference type="VEuPathDB" id="FungiDB:ASPCADRAFT_202132"/>
<gene>
    <name evidence="1" type="ORF">ASPCADRAFT_202132</name>
</gene>
<dbReference type="Proteomes" id="UP000188318">
    <property type="component" value="Unassembled WGS sequence"/>
</dbReference>
<proteinExistence type="predicted"/>
<dbReference type="OMA" id="FETECCK"/>
<dbReference type="Pfam" id="PF20174">
    <property type="entry name" value="DUF6540"/>
    <property type="match status" value="1"/>
</dbReference>
<keyword evidence="2" id="KW-1185">Reference proteome</keyword>
<dbReference type="InterPro" id="IPR046670">
    <property type="entry name" value="DUF6540"/>
</dbReference>
<organism evidence="1 2">
    <name type="scientific">Aspergillus carbonarius (strain ITEM 5010)</name>
    <dbReference type="NCBI Taxonomy" id="602072"/>
    <lineage>
        <taxon>Eukaryota</taxon>
        <taxon>Fungi</taxon>
        <taxon>Dikarya</taxon>
        <taxon>Ascomycota</taxon>
        <taxon>Pezizomycotina</taxon>
        <taxon>Eurotiomycetes</taxon>
        <taxon>Eurotiomycetidae</taxon>
        <taxon>Eurotiales</taxon>
        <taxon>Aspergillaceae</taxon>
        <taxon>Aspergillus</taxon>
        <taxon>Aspergillus subgen. Circumdati</taxon>
    </lineage>
</organism>
<accession>A0A1R3S0I4</accession>
<evidence type="ECO:0000313" key="2">
    <source>
        <dbReference type="Proteomes" id="UP000188318"/>
    </source>
</evidence>
<evidence type="ECO:0000313" key="1">
    <source>
        <dbReference type="EMBL" id="OOG00276.1"/>
    </source>
</evidence>
<protein>
    <submittedName>
        <fullName evidence="1">Uncharacterized protein</fullName>
    </submittedName>
</protein>